<reference evidence="3 4" key="1">
    <citation type="submission" date="2006-02" db="EMBL/GenBank/DDBJ databases">
        <authorList>
            <person name="Amann R."/>
            <person name="Ferriera S."/>
            <person name="Johnson J."/>
            <person name="Kravitz S."/>
            <person name="Halpern A."/>
            <person name="Remington K."/>
            <person name="Beeson K."/>
            <person name="Tran B."/>
            <person name="Rogers Y.-H."/>
            <person name="Friedman R."/>
            <person name="Venter J.C."/>
        </authorList>
    </citation>
    <scope>NUCLEOTIDE SEQUENCE [LARGE SCALE GENOMIC DNA]</scope>
    <source>
        <strain evidence="3 4">DSM 3645</strain>
    </source>
</reference>
<feature type="chain" id="PRO_5002664982" evidence="2">
    <location>
        <begin position="26"/>
        <end position="123"/>
    </location>
</feature>
<evidence type="ECO:0000256" key="1">
    <source>
        <dbReference type="SAM" id="MobiDB-lite"/>
    </source>
</evidence>
<dbReference type="OrthoDB" id="279776at2"/>
<feature type="region of interest" description="Disordered" evidence="1">
    <location>
        <begin position="30"/>
        <end position="56"/>
    </location>
</feature>
<dbReference type="Proteomes" id="UP000004358">
    <property type="component" value="Unassembled WGS sequence"/>
</dbReference>
<dbReference type="EMBL" id="AANZ01000005">
    <property type="protein sequence ID" value="EAQ81334.1"/>
    <property type="molecule type" value="Genomic_DNA"/>
</dbReference>
<accession>A3ZQ61</accession>
<evidence type="ECO:0000256" key="2">
    <source>
        <dbReference type="SAM" id="SignalP"/>
    </source>
</evidence>
<dbReference type="AlphaFoldDB" id="A3ZQ61"/>
<feature type="compositionally biased region" description="Polar residues" evidence="1">
    <location>
        <begin position="47"/>
        <end position="56"/>
    </location>
</feature>
<feature type="signal peptide" evidence="2">
    <location>
        <begin position="1"/>
        <end position="25"/>
    </location>
</feature>
<protein>
    <submittedName>
        <fullName evidence="3">Uncharacterized protein</fullName>
    </submittedName>
</protein>
<feature type="region of interest" description="Disordered" evidence="1">
    <location>
        <begin position="69"/>
        <end position="123"/>
    </location>
</feature>
<sequence length="123" mass="13715">MYRKWMSLALLGLFLLALTGSPAQADWSDYNPFASKPAKRTAKKEPSTLSKMGSSTQQFFSKTADFLNPFDDANDKPKKKVVPSLKKPKKSSSSSWWGSMFGGGEPEPPETVDQFMSLDRPKF</sequence>
<organism evidence="3 4">
    <name type="scientific">Blastopirellula marina DSM 3645</name>
    <dbReference type="NCBI Taxonomy" id="314230"/>
    <lineage>
        <taxon>Bacteria</taxon>
        <taxon>Pseudomonadati</taxon>
        <taxon>Planctomycetota</taxon>
        <taxon>Planctomycetia</taxon>
        <taxon>Pirellulales</taxon>
        <taxon>Pirellulaceae</taxon>
        <taxon>Blastopirellula</taxon>
    </lineage>
</organism>
<evidence type="ECO:0000313" key="3">
    <source>
        <dbReference type="EMBL" id="EAQ81334.1"/>
    </source>
</evidence>
<dbReference type="eggNOG" id="ENOG502ZDQT">
    <property type="taxonomic scope" value="Bacteria"/>
</dbReference>
<evidence type="ECO:0000313" key="4">
    <source>
        <dbReference type="Proteomes" id="UP000004358"/>
    </source>
</evidence>
<proteinExistence type="predicted"/>
<feature type="compositionally biased region" description="Basic residues" evidence="1">
    <location>
        <begin position="77"/>
        <end position="90"/>
    </location>
</feature>
<gene>
    <name evidence="3" type="ORF">DSM3645_23121</name>
</gene>
<name>A3ZQ61_9BACT</name>
<keyword evidence="2" id="KW-0732">Signal</keyword>
<comment type="caution">
    <text evidence="3">The sequence shown here is derived from an EMBL/GenBank/DDBJ whole genome shotgun (WGS) entry which is preliminary data.</text>
</comment>
<dbReference type="HOGENOM" id="CLU_2010840_0_0_0"/>
<dbReference type="RefSeq" id="WP_002652523.1">
    <property type="nucleotide sequence ID" value="NZ_CH672376.1"/>
</dbReference>